<accession>A0ABW0AHU6</accession>
<dbReference type="Proteomes" id="UP001596160">
    <property type="component" value="Unassembled WGS sequence"/>
</dbReference>
<organism evidence="1 2">
    <name type="scientific">Streptomyces amakusaensis</name>
    <dbReference type="NCBI Taxonomy" id="67271"/>
    <lineage>
        <taxon>Bacteria</taxon>
        <taxon>Bacillati</taxon>
        <taxon>Actinomycetota</taxon>
        <taxon>Actinomycetes</taxon>
        <taxon>Kitasatosporales</taxon>
        <taxon>Streptomycetaceae</taxon>
        <taxon>Streptomyces</taxon>
    </lineage>
</organism>
<sequence>MSLLPDAGYTPTADELAEIHTWFAVYEKYSAEHRIESMADVAVFPLNLVSDDSKGEGASAQWDRKRFVETMTQVMDGAGEDIGFESTRTPVFLSSAMVVVFTDSVMTSGGQSQQLPRYADILIKRNGAWAFQTMIQSGWGENLG</sequence>
<keyword evidence="2" id="KW-1185">Reference proteome</keyword>
<name>A0ABW0AHU6_9ACTN</name>
<dbReference type="RefSeq" id="WP_344479850.1">
    <property type="nucleotide sequence ID" value="NZ_BAAASB010000013.1"/>
</dbReference>
<evidence type="ECO:0000313" key="2">
    <source>
        <dbReference type="Proteomes" id="UP001596160"/>
    </source>
</evidence>
<dbReference type="EMBL" id="JBHSKP010000009">
    <property type="protein sequence ID" value="MFC5153325.1"/>
    <property type="molecule type" value="Genomic_DNA"/>
</dbReference>
<gene>
    <name evidence="1" type="ORF">ACFPRH_16440</name>
</gene>
<comment type="caution">
    <text evidence="1">The sequence shown here is derived from an EMBL/GenBank/DDBJ whole genome shotgun (WGS) entry which is preliminary data.</text>
</comment>
<proteinExistence type="predicted"/>
<evidence type="ECO:0000313" key="1">
    <source>
        <dbReference type="EMBL" id="MFC5153325.1"/>
    </source>
</evidence>
<protein>
    <submittedName>
        <fullName evidence="1">Nuclear transport factor 2 family protein</fullName>
    </submittedName>
</protein>
<reference evidence="2" key="1">
    <citation type="journal article" date="2019" name="Int. J. Syst. Evol. Microbiol.">
        <title>The Global Catalogue of Microorganisms (GCM) 10K type strain sequencing project: providing services to taxonomists for standard genome sequencing and annotation.</title>
        <authorList>
            <consortium name="The Broad Institute Genomics Platform"/>
            <consortium name="The Broad Institute Genome Sequencing Center for Infectious Disease"/>
            <person name="Wu L."/>
            <person name="Ma J."/>
        </authorList>
    </citation>
    <scope>NUCLEOTIDE SEQUENCE [LARGE SCALE GENOMIC DNA]</scope>
    <source>
        <strain evidence="2">PCU 266</strain>
    </source>
</reference>